<evidence type="ECO:0000259" key="6">
    <source>
        <dbReference type="Pfam" id="PF01368"/>
    </source>
</evidence>
<dbReference type="STRING" id="1122155.SAMN02745158_00027"/>
<dbReference type="GO" id="GO:0006281">
    <property type="term" value="P:DNA repair"/>
    <property type="evidence" value="ECO:0007669"/>
    <property type="project" value="InterPro"/>
</dbReference>
<dbReference type="SUPFAM" id="SSF64182">
    <property type="entry name" value="DHH phosphoesterases"/>
    <property type="match status" value="1"/>
</dbReference>
<dbReference type="Pfam" id="PF01368">
    <property type="entry name" value="DHH"/>
    <property type="match status" value="1"/>
</dbReference>
<dbReference type="PANTHER" id="PTHR30255">
    <property type="entry name" value="SINGLE-STRANDED-DNA-SPECIFIC EXONUCLEASE RECJ"/>
    <property type="match status" value="1"/>
</dbReference>
<dbReference type="GO" id="GO:0003676">
    <property type="term" value="F:nucleic acid binding"/>
    <property type="evidence" value="ECO:0007669"/>
    <property type="project" value="InterPro"/>
</dbReference>
<dbReference type="InterPro" id="IPR004610">
    <property type="entry name" value="RecJ"/>
</dbReference>
<accession>A0A1M4SBV8</accession>
<evidence type="ECO:0000259" key="8">
    <source>
        <dbReference type="Pfam" id="PF17768"/>
    </source>
</evidence>
<dbReference type="OrthoDB" id="9809852at2"/>
<dbReference type="Pfam" id="PF17768">
    <property type="entry name" value="RecJ_OB"/>
    <property type="match status" value="1"/>
</dbReference>
<dbReference type="NCBIfam" id="TIGR00644">
    <property type="entry name" value="recJ"/>
    <property type="match status" value="1"/>
</dbReference>
<dbReference type="AlphaFoldDB" id="A0A1M4SBV8"/>
<evidence type="ECO:0000256" key="4">
    <source>
        <dbReference type="ARBA" id="ARBA00022801"/>
    </source>
</evidence>
<dbReference type="EMBL" id="FQVI01000001">
    <property type="protein sequence ID" value="SHE29527.1"/>
    <property type="molecule type" value="Genomic_DNA"/>
</dbReference>
<name>A0A1M4SBV8_9CLOT</name>
<dbReference type="PANTHER" id="PTHR30255:SF2">
    <property type="entry name" value="SINGLE-STRANDED-DNA-SPECIFIC EXONUCLEASE RECJ"/>
    <property type="match status" value="1"/>
</dbReference>
<keyword evidence="10" id="KW-1185">Reference proteome</keyword>
<dbReference type="InterPro" id="IPR038763">
    <property type="entry name" value="DHH_sf"/>
</dbReference>
<dbReference type="Gene3D" id="3.10.310.30">
    <property type="match status" value="1"/>
</dbReference>
<dbReference type="Proteomes" id="UP000184245">
    <property type="component" value="Unassembled WGS sequence"/>
</dbReference>
<evidence type="ECO:0000256" key="1">
    <source>
        <dbReference type="ARBA" id="ARBA00005915"/>
    </source>
</evidence>
<dbReference type="InterPro" id="IPR051673">
    <property type="entry name" value="SSDNA_exonuclease_RecJ"/>
</dbReference>
<feature type="domain" description="RecJ OB" evidence="8">
    <location>
        <begin position="461"/>
        <end position="568"/>
    </location>
</feature>
<evidence type="ECO:0000256" key="5">
    <source>
        <dbReference type="ARBA" id="ARBA00022839"/>
    </source>
</evidence>
<dbReference type="RefSeq" id="WP_072848099.1">
    <property type="nucleotide sequence ID" value="NZ_FQVI01000001.1"/>
</dbReference>
<dbReference type="Gene3D" id="3.90.1640.30">
    <property type="match status" value="1"/>
</dbReference>
<keyword evidence="4" id="KW-0378">Hydrolase</keyword>
<evidence type="ECO:0000259" key="7">
    <source>
        <dbReference type="Pfam" id="PF02272"/>
    </source>
</evidence>
<organism evidence="9 10">
    <name type="scientific">Lactonifactor longoviformis DSM 17459</name>
    <dbReference type="NCBI Taxonomy" id="1122155"/>
    <lineage>
        <taxon>Bacteria</taxon>
        <taxon>Bacillati</taxon>
        <taxon>Bacillota</taxon>
        <taxon>Clostridia</taxon>
        <taxon>Eubacteriales</taxon>
        <taxon>Clostridiaceae</taxon>
        <taxon>Lactonifactor</taxon>
    </lineage>
</organism>
<keyword evidence="5 9" id="KW-0269">Exonuclease</keyword>
<gene>
    <name evidence="9" type="ORF">SAMN02745158_00027</name>
</gene>
<protein>
    <recommendedName>
        <fullName evidence="2">Single-stranded-DNA-specific exonuclease RecJ</fullName>
    </recommendedName>
</protein>
<reference evidence="9 10" key="1">
    <citation type="submission" date="2016-11" db="EMBL/GenBank/DDBJ databases">
        <authorList>
            <person name="Jaros S."/>
            <person name="Januszkiewicz K."/>
            <person name="Wedrychowicz H."/>
        </authorList>
    </citation>
    <scope>NUCLEOTIDE SEQUENCE [LARGE SCALE GENOMIC DNA]</scope>
    <source>
        <strain evidence="9 10">DSM 17459</strain>
    </source>
</reference>
<evidence type="ECO:0000256" key="3">
    <source>
        <dbReference type="ARBA" id="ARBA00022722"/>
    </source>
</evidence>
<evidence type="ECO:0000313" key="10">
    <source>
        <dbReference type="Proteomes" id="UP000184245"/>
    </source>
</evidence>
<feature type="domain" description="DHHA1" evidence="7">
    <location>
        <begin position="355"/>
        <end position="446"/>
    </location>
</feature>
<evidence type="ECO:0000256" key="2">
    <source>
        <dbReference type="ARBA" id="ARBA00019841"/>
    </source>
</evidence>
<feature type="domain" description="DDH" evidence="6">
    <location>
        <begin position="77"/>
        <end position="237"/>
    </location>
</feature>
<dbReference type="InterPro" id="IPR041122">
    <property type="entry name" value="RecJ_OB"/>
</dbReference>
<dbReference type="InterPro" id="IPR001667">
    <property type="entry name" value="DDH_dom"/>
</dbReference>
<dbReference type="GO" id="GO:0008409">
    <property type="term" value="F:5'-3' exonuclease activity"/>
    <property type="evidence" value="ECO:0007669"/>
    <property type="project" value="InterPro"/>
</dbReference>
<dbReference type="GO" id="GO:0006310">
    <property type="term" value="P:DNA recombination"/>
    <property type="evidence" value="ECO:0007669"/>
    <property type="project" value="InterPro"/>
</dbReference>
<evidence type="ECO:0000313" key="9">
    <source>
        <dbReference type="EMBL" id="SHE29527.1"/>
    </source>
</evidence>
<sequence>MERWMITAKSADFKKIGEEFRIDPVIARLIRNRDIVGNEAIREYLYGTLEDLPSWTRMKGLREAVSLIQKKIDEGKNIRIIGDYDIDGVCSTYILLQGLRQTGASVDIDIPDRIKDGYGLNEELIARAYEQGIDTIITCDNGISASEQIAYGKGLGMTIVVTDHHEVPFQETEDGGDKEILPPADVVVNPKQKACGYPFKGLCGAGVAYKLVCGLFEQFGISQDALEELLEFVAIATVGDVMDLQGENRILVREGLKRIQNTRNTGLRELIRANQLEDRKITSYHIGFILGPCMNASGRLSTAKRALSLLECRDPSEAAVLAQDLKSLNDSRKDMTAKATEEAVQMVENTALGRDKVLVIYLPECHESLAGIVAGRIRERYGKPAFVLTRAEEGVKGSGRSIEAFPMFHELVKCREYLTKFGGHPMAAGLSLEEKNIEPFREKINSGCSLTEEDFVSKVLIDVPMPLHYINKNLISQLSLLEPFGKGNTKPLFAQKKLRLMGARVFGKNKNVVKMKAVDETGYPMEAVYFGDGEAFVQEISQKEEWSVAYYPELNSYMGRETLQIVVQNLQ</sequence>
<keyword evidence="3" id="KW-0540">Nuclease</keyword>
<dbReference type="InterPro" id="IPR003156">
    <property type="entry name" value="DHHA1_dom"/>
</dbReference>
<dbReference type="Pfam" id="PF02272">
    <property type="entry name" value="DHHA1"/>
    <property type="match status" value="1"/>
</dbReference>
<proteinExistence type="inferred from homology"/>
<comment type="similarity">
    <text evidence="1">Belongs to the RecJ family.</text>
</comment>